<dbReference type="EMBL" id="DF973366">
    <property type="protein sequence ID" value="GAU28007.1"/>
    <property type="molecule type" value="Genomic_DNA"/>
</dbReference>
<accession>A0A2Z6NEU2</accession>
<keyword evidence="1" id="KW-0812">Transmembrane</keyword>
<reference evidence="3" key="1">
    <citation type="journal article" date="2017" name="Front. Plant Sci.">
        <title>Climate Clever Clovers: New Paradigm to Reduce the Environmental Footprint of Ruminants by Breeding Low Methanogenic Forages Utilizing Haplotype Variation.</title>
        <authorList>
            <person name="Kaur P."/>
            <person name="Appels R."/>
            <person name="Bayer P.E."/>
            <person name="Keeble-Gagnere G."/>
            <person name="Wang J."/>
            <person name="Hirakawa H."/>
            <person name="Shirasawa K."/>
            <person name="Vercoe P."/>
            <person name="Stefanova K."/>
            <person name="Durmic Z."/>
            <person name="Nichols P."/>
            <person name="Revell C."/>
            <person name="Isobe S.N."/>
            <person name="Edwards D."/>
            <person name="Erskine W."/>
        </authorList>
    </citation>
    <scope>NUCLEOTIDE SEQUENCE [LARGE SCALE GENOMIC DNA]</scope>
    <source>
        <strain evidence="3">cv. Daliak</strain>
    </source>
</reference>
<organism evidence="2 3">
    <name type="scientific">Trifolium subterraneum</name>
    <name type="common">Subterranean clover</name>
    <dbReference type="NCBI Taxonomy" id="3900"/>
    <lineage>
        <taxon>Eukaryota</taxon>
        <taxon>Viridiplantae</taxon>
        <taxon>Streptophyta</taxon>
        <taxon>Embryophyta</taxon>
        <taxon>Tracheophyta</taxon>
        <taxon>Spermatophyta</taxon>
        <taxon>Magnoliopsida</taxon>
        <taxon>eudicotyledons</taxon>
        <taxon>Gunneridae</taxon>
        <taxon>Pentapetalae</taxon>
        <taxon>rosids</taxon>
        <taxon>fabids</taxon>
        <taxon>Fabales</taxon>
        <taxon>Fabaceae</taxon>
        <taxon>Papilionoideae</taxon>
        <taxon>50 kb inversion clade</taxon>
        <taxon>NPAAA clade</taxon>
        <taxon>Hologalegina</taxon>
        <taxon>IRL clade</taxon>
        <taxon>Trifolieae</taxon>
        <taxon>Trifolium</taxon>
    </lineage>
</organism>
<dbReference type="AlphaFoldDB" id="A0A2Z6NEU2"/>
<evidence type="ECO:0000256" key="1">
    <source>
        <dbReference type="SAM" id="Phobius"/>
    </source>
</evidence>
<dbReference type="Proteomes" id="UP000242715">
    <property type="component" value="Unassembled WGS sequence"/>
</dbReference>
<keyword evidence="1" id="KW-1133">Transmembrane helix</keyword>
<name>A0A2Z6NEU2_TRISU</name>
<evidence type="ECO:0000313" key="3">
    <source>
        <dbReference type="Proteomes" id="UP000242715"/>
    </source>
</evidence>
<gene>
    <name evidence="2" type="ORF">TSUD_264650</name>
</gene>
<evidence type="ECO:0000313" key="2">
    <source>
        <dbReference type="EMBL" id="GAU28007.1"/>
    </source>
</evidence>
<keyword evidence="1" id="KW-0472">Membrane</keyword>
<protein>
    <submittedName>
        <fullName evidence="2">Uncharacterized protein</fullName>
    </submittedName>
</protein>
<proteinExistence type="predicted"/>
<sequence>MVRRLWIGGVLVGFLDRRPCDGGSFYSSPALFFLNGGGGLPADPAAMMMVGSLVFGFWIGLFALATILVFFDVPLLWRRS</sequence>
<keyword evidence="3" id="KW-1185">Reference proteome</keyword>
<feature type="transmembrane region" description="Helical" evidence="1">
    <location>
        <begin position="46"/>
        <end position="71"/>
    </location>
</feature>